<dbReference type="Proteomes" id="UP000651668">
    <property type="component" value="Unassembled WGS sequence"/>
</dbReference>
<evidence type="ECO:0000256" key="2">
    <source>
        <dbReference type="ARBA" id="ARBA00008806"/>
    </source>
</evidence>
<evidence type="ECO:0000256" key="5">
    <source>
        <dbReference type="ARBA" id="ARBA00022989"/>
    </source>
</evidence>
<evidence type="ECO:0000256" key="4">
    <source>
        <dbReference type="ARBA" id="ARBA00022692"/>
    </source>
</evidence>
<dbReference type="CDD" id="cd01127">
    <property type="entry name" value="TrwB_TraG_TraD_VirD4"/>
    <property type="match status" value="1"/>
</dbReference>
<dbReference type="PANTHER" id="PTHR37937">
    <property type="entry name" value="CONJUGATIVE TRANSFER: DNA TRANSPORT"/>
    <property type="match status" value="1"/>
</dbReference>
<evidence type="ECO:0000256" key="7">
    <source>
        <dbReference type="SAM" id="Phobius"/>
    </source>
</evidence>
<comment type="subcellular location">
    <subcellularLocation>
        <location evidence="1">Cell membrane</location>
        <topology evidence="1">Multi-pass membrane protein</topology>
    </subcellularLocation>
</comment>
<organism evidence="8 9">
    <name type="scientific">Pedobacter quisquiliarum</name>
    <dbReference type="NCBI Taxonomy" id="1834438"/>
    <lineage>
        <taxon>Bacteria</taxon>
        <taxon>Pseudomonadati</taxon>
        <taxon>Bacteroidota</taxon>
        <taxon>Sphingobacteriia</taxon>
        <taxon>Sphingobacteriales</taxon>
        <taxon>Sphingobacteriaceae</taxon>
        <taxon>Pedobacter</taxon>
    </lineage>
</organism>
<evidence type="ECO:0000256" key="6">
    <source>
        <dbReference type="ARBA" id="ARBA00023136"/>
    </source>
</evidence>
<dbReference type="InterPro" id="IPR003688">
    <property type="entry name" value="TraG/VirD4"/>
</dbReference>
<evidence type="ECO:0008006" key="10">
    <source>
        <dbReference type="Google" id="ProtNLM"/>
    </source>
</evidence>
<name>A0A916UKL4_9SPHI</name>
<dbReference type="AlphaFoldDB" id="A0A916UKL4"/>
<evidence type="ECO:0000256" key="3">
    <source>
        <dbReference type="ARBA" id="ARBA00022475"/>
    </source>
</evidence>
<dbReference type="GO" id="GO:0005886">
    <property type="term" value="C:plasma membrane"/>
    <property type="evidence" value="ECO:0007669"/>
    <property type="project" value="UniProtKB-SubCell"/>
</dbReference>
<dbReference type="PANTHER" id="PTHR37937:SF1">
    <property type="entry name" value="CONJUGATIVE TRANSFER: DNA TRANSPORT"/>
    <property type="match status" value="1"/>
</dbReference>
<dbReference type="SUPFAM" id="SSF52540">
    <property type="entry name" value="P-loop containing nucleoside triphosphate hydrolases"/>
    <property type="match status" value="1"/>
</dbReference>
<gene>
    <name evidence="8" type="ORF">GCM10011387_32420</name>
</gene>
<sequence length="537" mass="59481">MKEINHDYPKPAQKISIVKIILYWALGTTGLSFFFFAFTRLPDWLVVLIFLSATGYGAYWIYKKVKGAVSGVSASTPSRQEPERMDLDLNNSVKILNPYAGVFVCGGAGSGKSKSIVEPIIYDAGRKNFAGVVYDFKYPELARYVESAYQNSPVNRYYVNFSDLSTSNRVNPISPEIMRNASFAREFAHTILANLNPQMISKPDFWSDNSLSLLSAVFWYLRQEQPQYCTLPHAISLVLQPNYEALIRLLQTNMQCADMVAPIAVAMQTGAGNQLAGVISSLQISLGKINTPEIYYITSKSDFSLDLNDPGNPGILTIGNDPILASTYAPVIGLILTAITKQLNQQGKQKSMVLLDEFPTVFVPNIEQLPATARSNKVATVLACQDITQIVDRYGKEKAEAILSNLGNQFYGRTTNPQTAQRVSQMFGKSDKLMKTDSQNFNRSIIGDMRNGRGESYAYQERDLVKVQEVATIETGSFYTLLSEGNVRQGKTSVALNNSFMQADLPRKSEVSEHTLNSVFNNIKIDSNSILQAVATN</sequence>
<keyword evidence="4 7" id="KW-0812">Transmembrane</keyword>
<dbReference type="InterPro" id="IPR051539">
    <property type="entry name" value="T4SS-coupling_protein"/>
</dbReference>
<keyword evidence="5 7" id="KW-1133">Transmembrane helix</keyword>
<keyword evidence="6 7" id="KW-0472">Membrane</keyword>
<protein>
    <recommendedName>
        <fullName evidence="10">Type IV secretory pathway, VirD4 component, TraG/TraD family ATPase</fullName>
    </recommendedName>
</protein>
<evidence type="ECO:0000313" key="9">
    <source>
        <dbReference type="Proteomes" id="UP000651668"/>
    </source>
</evidence>
<proteinExistence type="inferred from homology"/>
<dbReference type="Gene3D" id="3.40.50.300">
    <property type="entry name" value="P-loop containing nucleotide triphosphate hydrolases"/>
    <property type="match status" value="1"/>
</dbReference>
<comment type="similarity">
    <text evidence="2">Belongs to the VirD4/TraG family.</text>
</comment>
<keyword evidence="9" id="KW-1185">Reference proteome</keyword>
<dbReference type="InterPro" id="IPR027417">
    <property type="entry name" value="P-loop_NTPase"/>
</dbReference>
<dbReference type="EMBL" id="BMIL01000015">
    <property type="protein sequence ID" value="GGC76147.1"/>
    <property type="molecule type" value="Genomic_DNA"/>
</dbReference>
<feature type="transmembrane region" description="Helical" evidence="7">
    <location>
        <begin position="20"/>
        <end position="38"/>
    </location>
</feature>
<dbReference type="Pfam" id="PF02534">
    <property type="entry name" value="T4SS-DNA_transf"/>
    <property type="match status" value="1"/>
</dbReference>
<reference evidence="8" key="1">
    <citation type="journal article" date="2014" name="Int. J. Syst. Evol. Microbiol.">
        <title>Complete genome sequence of Corynebacterium casei LMG S-19264T (=DSM 44701T), isolated from a smear-ripened cheese.</title>
        <authorList>
            <consortium name="US DOE Joint Genome Institute (JGI-PGF)"/>
            <person name="Walter F."/>
            <person name="Albersmeier A."/>
            <person name="Kalinowski J."/>
            <person name="Ruckert C."/>
        </authorList>
    </citation>
    <scope>NUCLEOTIDE SEQUENCE</scope>
    <source>
        <strain evidence="8">CGMCC 1.15343</strain>
    </source>
</reference>
<dbReference type="RefSeq" id="WP_188627987.1">
    <property type="nucleotide sequence ID" value="NZ_BMIL01000015.1"/>
</dbReference>
<feature type="transmembrane region" description="Helical" evidence="7">
    <location>
        <begin position="44"/>
        <end position="62"/>
    </location>
</feature>
<comment type="caution">
    <text evidence="8">The sequence shown here is derived from an EMBL/GenBank/DDBJ whole genome shotgun (WGS) entry which is preliminary data.</text>
</comment>
<reference evidence="8" key="2">
    <citation type="submission" date="2020-09" db="EMBL/GenBank/DDBJ databases">
        <authorList>
            <person name="Sun Q."/>
            <person name="Zhou Y."/>
        </authorList>
    </citation>
    <scope>NUCLEOTIDE SEQUENCE</scope>
    <source>
        <strain evidence="8">CGMCC 1.15343</strain>
    </source>
</reference>
<evidence type="ECO:0000313" key="8">
    <source>
        <dbReference type="EMBL" id="GGC76147.1"/>
    </source>
</evidence>
<evidence type="ECO:0000256" key="1">
    <source>
        <dbReference type="ARBA" id="ARBA00004651"/>
    </source>
</evidence>
<keyword evidence="3" id="KW-1003">Cell membrane</keyword>
<accession>A0A916UKL4</accession>